<sequence>MAVAAVLARRSASKNELQDPYNHLVSSKNSSRSLSKSPKSSRSGEGPALFGAEEVKSQAVSTVSKREVDQDEFQEILEEQGLADFKEEEPIKPKIVERTEFESAVGILIALNSLVMGLEADATEKRAVGWIIVENFFCLLWITEMLLKLWAFHLAYFRSGWNVFDFSLVLLNIFETWIIPSLAIEDLDAIGVLRIVRVLRILRLLRLIRLMKLFKNLWLIIVGFRESLSTLFWVLMLLSVVVYVFAIFLRLTLSCSEQHPRWLECDDYFGSMPKAMYTLFQIITLESWSQEFARPIVKQQPIFFVFFMFFLFLTTFGILNIIVGVIVENTLNAAKQNMELQERRLQRQLRQELESIRILFEDADCDGSGTLEEHEFVQILADEAVKNTLTRMEVPVDDPTTLFEILDPQGSGSISFPIFAQGVLRVKGPPTQLDMKTMQVGVAGISRRVSKVEHAIEDHRKLIQQSVQMLGQVLEALGHKGHVVPKKGHQYLNEEGLSAGGAGSRLCSRDASGDPDRSDQDAMEVESIGDANGSPKMNKQVSNDSLELLRETASSFEPPALGVPVPQLVPKAGAHLPGQLGE</sequence>
<dbReference type="PANTHER" id="PTHR10037">
    <property type="entry name" value="VOLTAGE-GATED CATION CHANNEL CALCIUM AND SODIUM"/>
    <property type="match status" value="1"/>
</dbReference>
<evidence type="ECO:0000256" key="6">
    <source>
        <dbReference type="SAM" id="Coils"/>
    </source>
</evidence>
<feature type="region of interest" description="Disordered" evidence="7">
    <location>
        <begin position="1"/>
        <end position="52"/>
    </location>
</feature>
<dbReference type="InterPro" id="IPR027359">
    <property type="entry name" value="Volt_channel_dom_sf"/>
</dbReference>
<dbReference type="AlphaFoldDB" id="A0A813C182"/>
<gene>
    <name evidence="10" type="primary">NaCP60E</name>
    <name evidence="10" type="ORF">SNEC2469_LOCUS33218</name>
</gene>
<evidence type="ECO:0000256" key="7">
    <source>
        <dbReference type="SAM" id="MobiDB-lite"/>
    </source>
</evidence>
<dbReference type="PROSITE" id="PS00018">
    <property type="entry name" value="EF_HAND_1"/>
    <property type="match status" value="1"/>
</dbReference>
<feature type="region of interest" description="Disordered" evidence="7">
    <location>
        <begin position="494"/>
        <end position="582"/>
    </location>
</feature>
<comment type="caution">
    <text evidence="10">The sequence shown here is derived from an EMBL/GenBank/DDBJ whole genome shotgun (WGS) entry which is preliminary data.</text>
</comment>
<dbReference type="InterPro" id="IPR002048">
    <property type="entry name" value="EF_hand_dom"/>
</dbReference>
<evidence type="ECO:0000256" key="3">
    <source>
        <dbReference type="ARBA" id="ARBA00022837"/>
    </source>
</evidence>
<feature type="transmembrane region" description="Helical" evidence="8">
    <location>
        <begin position="136"/>
        <end position="157"/>
    </location>
</feature>
<evidence type="ECO:0000256" key="8">
    <source>
        <dbReference type="SAM" id="Phobius"/>
    </source>
</evidence>
<protein>
    <submittedName>
        <fullName evidence="10">NaCP60E protein</fullName>
    </submittedName>
</protein>
<feature type="compositionally biased region" description="Polar residues" evidence="7">
    <location>
        <begin position="535"/>
        <end position="545"/>
    </location>
</feature>
<keyword evidence="3" id="KW-0106">Calcium</keyword>
<feature type="compositionally biased region" description="Basic and acidic residues" evidence="7">
    <location>
        <begin position="507"/>
        <end position="520"/>
    </location>
</feature>
<dbReference type="OrthoDB" id="431647at2759"/>
<dbReference type="Pfam" id="PF00520">
    <property type="entry name" value="Ion_trans"/>
    <property type="match status" value="1"/>
</dbReference>
<dbReference type="GO" id="GO:0001518">
    <property type="term" value="C:voltage-gated sodium channel complex"/>
    <property type="evidence" value="ECO:0007669"/>
    <property type="project" value="TreeGrafter"/>
</dbReference>
<dbReference type="GO" id="GO:0005248">
    <property type="term" value="F:voltage-gated sodium channel activity"/>
    <property type="evidence" value="ECO:0007669"/>
    <property type="project" value="TreeGrafter"/>
</dbReference>
<evidence type="ECO:0000313" key="10">
    <source>
        <dbReference type="EMBL" id="CAE7938615.1"/>
    </source>
</evidence>
<feature type="compositionally biased region" description="Low complexity" evidence="7">
    <location>
        <begin position="26"/>
        <end position="43"/>
    </location>
</feature>
<dbReference type="PROSITE" id="PS50222">
    <property type="entry name" value="EF_HAND_2"/>
    <property type="match status" value="1"/>
</dbReference>
<keyword evidence="2 8" id="KW-0812">Transmembrane</keyword>
<dbReference type="GO" id="GO:0005509">
    <property type="term" value="F:calcium ion binding"/>
    <property type="evidence" value="ECO:0007669"/>
    <property type="project" value="InterPro"/>
</dbReference>
<evidence type="ECO:0000313" key="11">
    <source>
        <dbReference type="Proteomes" id="UP000601435"/>
    </source>
</evidence>
<feature type="transmembrane region" description="Helical" evidence="8">
    <location>
        <begin position="302"/>
        <end position="327"/>
    </location>
</feature>
<dbReference type="InterPro" id="IPR043203">
    <property type="entry name" value="VGCC_Ca_Na"/>
</dbReference>
<dbReference type="EMBL" id="CAJNJA010086697">
    <property type="protein sequence ID" value="CAE7938615.1"/>
    <property type="molecule type" value="Genomic_DNA"/>
</dbReference>
<feature type="transmembrane region" description="Helical" evidence="8">
    <location>
        <begin position="230"/>
        <end position="253"/>
    </location>
</feature>
<proteinExistence type="predicted"/>
<comment type="subcellular location">
    <subcellularLocation>
        <location evidence="1">Membrane</location>
        <topology evidence="1">Multi-pass membrane protein</topology>
    </subcellularLocation>
</comment>
<accession>A0A813C182</accession>
<dbReference type="InterPro" id="IPR018247">
    <property type="entry name" value="EF_Hand_1_Ca_BS"/>
</dbReference>
<keyword evidence="6" id="KW-0175">Coiled coil</keyword>
<evidence type="ECO:0000256" key="5">
    <source>
        <dbReference type="ARBA" id="ARBA00023136"/>
    </source>
</evidence>
<organism evidence="10 11">
    <name type="scientific">Symbiodinium necroappetens</name>
    <dbReference type="NCBI Taxonomy" id="1628268"/>
    <lineage>
        <taxon>Eukaryota</taxon>
        <taxon>Sar</taxon>
        <taxon>Alveolata</taxon>
        <taxon>Dinophyceae</taxon>
        <taxon>Suessiales</taxon>
        <taxon>Symbiodiniaceae</taxon>
        <taxon>Symbiodinium</taxon>
    </lineage>
</organism>
<reference evidence="10" key="1">
    <citation type="submission" date="2021-02" db="EMBL/GenBank/DDBJ databases">
        <authorList>
            <person name="Dougan E. K."/>
            <person name="Rhodes N."/>
            <person name="Thang M."/>
            <person name="Chan C."/>
        </authorList>
    </citation>
    <scope>NUCLEOTIDE SEQUENCE</scope>
</reference>
<feature type="domain" description="EF-hand" evidence="9">
    <location>
        <begin position="351"/>
        <end position="386"/>
    </location>
</feature>
<dbReference type="Gene3D" id="1.10.238.10">
    <property type="entry name" value="EF-hand"/>
    <property type="match status" value="1"/>
</dbReference>
<evidence type="ECO:0000256" key="4">
    <source>
        <dbReference type="ARBA" id="ARBA00022989"/>
    </source>
</evidence>
<keyword evidence="11" id="KW-1185">Reference proteome</keyword>
<dbReference type="Gene3D" id="1.20.120.350">
    <property type="entry name" value="Voltage-gated potassium channels. Chain C"/>
    <property type="match status" value="1"/>
</dbReference>
<evidence type="ECO:0000259" key="9">
    <source>
        <dbReference type="PROSITE" id="PS50222"/>
    </source>
</evidence>
<dbReference type="SUPFAM" id="SSF47473">
    <property type="entry name" value="EF-hand"/>
    <property type="match status" value="1"/>
</dbReference>
<dbReference type="Gene3D" id="1.10.287.70">
    <property type="match status" value="1"/>
</dbReference>
<dbReference type="InterPro" id="IPR005821">
    <property type="entry name" value="Ion_trans_dom"/>
</dbReference>
<keyword evidence="4 8" id="KW-1133">Transmembrane helix</keyword>
<name>A0A813C182_9DINO</name>
<dbReference type="Proteomes" id="UP000601435">
    <property type="component" value="Unassembled WGS sequence"/>
</dbReference>
<dbReference type="InterPro" id="IPR011992">
    <property type="entry name" value="EF-hand-dom_pair"/>
</dbReference>
<feature type="compositionally biased region" description="Low complexity" evidence="7">
    <location>
        <begin position="1"/>
        <end position="10"/>
    </location>
</feature>
<dbReference type="PANTHER" id="PTHR10037:SF62">
    <property type="entry name" value="SODIUM CHANNEL PROTEIN 60E"/>
    <property type="match status" value="1"/>
</dbReference>
<dbReference type="SUPFAM" id="SSF81324">
    <property type="entry name" value="Voltage-gated potassium channels"/>
    <property type="match status" value="1"/>
</dbReference>
<keyword evidence="5 8" id="KW-0472">Membrane</keyword>
<feature type="coiled-coil region" evidence="6">
    <location>
        <begin position="328"/>
        <end position="355"/>
    </location>
</feature>
<evidence type="ECO:0000256" key="2">
    <source>
        <dbReference type="ARBA" id="ARBA00022692"/>
    </source>
</evidence>
<evidence type="ECO:0000256" key="1">
    <source>
        <dbReference type="ARBA" id="ARBA00004141"/>
    </source>
</evidence>